<sequence length="149" mass="16564">MKPTRTWILIADGAHARMVEALGKGHGLHEVAGTETRLHIPPSHLLGKAEPGRVHESVGYTRHAIEPKSDPHDSLEVQFADQLADHLRQYVEINAFDRLVIVAPPTMLGYLRKRLVTDVTSKVIAEVDKDLTKVPNDDVASHLENVVYL</sequence>
<name>A0A1I7N697_9HYPH</name>
<organism evidence="1 2">
    <name type="scientific">Hyphomicrobium facile</name>
    <dbReference type="NCBI Taxonomy" id="51670"/>
    <lineage>
        <taxon>Bacteria</taxon>
        <taxon>Pseudomonadati</taxon>
        <taxon>Pseudomonadota</taxon>
        <taxon>Alphaproteobacteria</taxon>
        <taxon>Hyphomicrobiales</taxon>
        <taxon>Hyphomicrobiaceae</taxon>
        <taxon>Hyphomicrobium</taxon>
    </lineage>
</organism>
<dbReference type="Proteomes" id="UP000199423">
    <property type="component" value="Unassembled WGS sequence"/>
</dbReference>
<dbReference type="Pfam" id="PF10116">
    <property type="entry name" value="Host_attach"/>
    <property type="match status" value="1"/>
</dbReference>
<dbReference type="EMBL" id="FPCH01000001">
    <property type="protein sequence ID" value="SFV30076.1"/>
    <property type="molecule type" value="Genomic_DNA"/>
</dbReference>
<proteinExistence type="predicted"/>
<gene>
    <name evidence="1" type="ORF">SAMN04488557_1404</name>
</gene>
<evidence type="ECO:0000313" key="2">
    <source>
        <dbReference type="Proteomes" id="UP000199423"/>
    </source>
</evidence>
<dbReference type="AlphaFoldDB" id="A0A1I7N697"/>
<dbReference type="RefSeq" id="WP_092865940.1">
    <property type="nucleotide sequence ID" value="NZ_FPCH01000001.1"/>
</dbReference>
<protein>
    <submittedName>
        <fullName evidence="1">Protein required for attachment to host cells</fullName>
    </submittedName>
</protein>
<dbReference type="STRING" id="51670.SAMN04488557_1404"/>
<dbReference type="OrthoDB" id="9812459at2"/>
<keyword evidence="2" id="KW-1185">Reference proteome</keyword>
<accession>A0A1I7N697</accession>
<dbReference type="InterPro" id="IPR019291">
    <property type="entry name" value="Host_attachment_protein"/>
</dbReference>
<reference evidence="2" key="1">
    <citation type="submission" date="2016-10" db="EMBL/GenBank/DDBJ databases">
        <authorList>
            <person name="Varghese N."/>
            <person name="Submissions S."/>
        </authorList>
    </citation>
    <scope>NUCLEOTIDE SEQUENCE [LARGE SCALE GENOMIC DNA]</scope>
    <source>
        <strain evidence="2">DSM 1565</strain>
    </source>
</reference>
<evidence type="ECO:0000313" key="1">
    <source>
        <dbReference type="EMBL" id="SFV30076.1"/>
    </source>
</evidence>